<proteinExistence type="predicted"/>
<dbReference type="OrthoDB" id="5600793at2"/>
<dbReference type="Pfam" id="PF11197">
    <property type="entry name" value="DUF2835"/>
    <property type="match status" value="1"/>
</dbReference>
<dbReference type="InterPro" id="IPR021363">
    <property type="entry name" value="DUF2835"/>
</dbReference>
<name>A0A1Y0CVR3_9GAMM</name>
<dbReference type="KEGG" id="ocm:CBP12_03580"/>
<evidence type="ECO:0008006" key="3">
    <source>
        <dbReference type="Google" id="ProtNLM"/>
    </source>
</evidence>
<evidence type="ECO:0000313" key="1">
    <source>
        <dbReference type="EMBL" id="ART79339.1"/>
    </source>
</evidence>
<dbReference type="EMBL" id="CP021376">
    <property type="protein sequence ID" value="ART79339.1"/>
    <property type="molecule type" value="Genomic_DNA"/>
</dbReference>
<gene>
    <name evidence="1" type="ORF">CBP12_03580</name>
</gene>
<dbReference type="AlphaFoldDB" id="A0A1Y0CVR3"/>
<evidence type="ECO:0000313" key="2">
    <source>
        <dbReference type="Proteomes" id="UP000243793"/>
    </source>
</evidence>
<sequence>MRRLRFHLAISPAQLLSYYQGRHAALSVHTEQGVRLQIGLHHFRPFVSHQGLQGYFEITLDNDNAFQQLLRLTH</sequence>
<reference evidence="2" key="1">
    <citation type="submission" date="2017-05" db="EMBL/GenBank/DDBJ databases">
        <authorList>
            <person name="Sung H."/>
        </authorList>
    </citation>
    <scope>NUCLEOTIDE SEQUENCE [LARGE SCALE GENOMIC DNA]</scope>
    <source>
        <strain evidence="2">AMac2203</strain>
    </source>
</reference>
<keyword evidence="2" id="KW-1185">Reference proteome</keyword>
<dbReference type="Proteomes" id="UP000243793">
    <property type="component" value="Chromosome"/>
</dbReference>
<protein>
    <recommendedName>
        <fullName evidence="3">DUF2835 domain-containing protein</fullName>
    </recommendedName>
</protein>
<dbReference type="RefSeq" id="WP_086963025.1">
    <property type="nucleotide sequence ID" value="NZ_CP021376.1"/>
</dbReference>
<accession>A0A1Y0CVR3</accession>
<organism evidence="1 2">
    <name type="scientific">Oceanisphaera avium</name>
    <dbReference type="NCBI Taxonomy" id="1903694"/>
    <lineage>
        <taxon>Bacteria</taxon>
        <taxon>Pseudomonadati</taxon>
        <taxon>Pseudomonadota</taxon>
        <taxon>Gammaproteobacteria</taxon>
        <taxon>Aeromonadales</taxon>
        <taxon>Aeromonadaceae</taxon>
        <taxon>Oceanisphaera</taxon>
    </lineage>
</organism>